<dbReference type="GO" id="GO:0005525">
    <property type="term" value="F:GTP binding"/>
    <property type="evidence" value="ECO:0007669"/>
    <property type="project" value="UniProtKB-KW"/>
</dbReference>
<dbReference type="Gene3D" id="3.40.50.300">
    <property type="entry name" value="P-loop containing nucleotide triphosphate hydrolases"/>
    <property type="match status" value="1"/>
</dbReference>
<dbReference type="InParanoid" id="A0A165HSQ5"/>
<dbReference type="InterPro" id="IPR003495">
    <property type="entry name" value="CobW/HypB/UreG_nucleotide-bd"/>
</dbReference>
<dbReference type="InterPro" id="IPR027417">
    <property type="entry name" value="P-loop_NTPase"/>
</dbReference>
<evidence type="ECO:0000313" key="9">
    <source>
        <dbReference type="Proteomes" id="UP000076871"/>
    </source>
</evidence>
<dbReference type="NCBIfam" id="TIGR00101">
    <property type="entry name" value="ureG"/>
    <property type="match status" value="1"/>
</dbReference>
<dbReference type="GO" id="GO:0016151">
    <property type="term" value="F:nickel cation binding"/>
    <property type="evidence" value="ECO:0007669"/>
    <property type="project" value="InterPro"/>
</dbReference>
<dbReference type="SUPFAM" id="SSF52540">
    <property type="entry name" value="P-loop containing nucleoside triphosphate hydrolases"/>
    <property type="match status" value="1"/>
</dbReference>
<evidence type="ECO:0000256" key="1">
    <source>
        <dbReference type="ARBA" id="ARBA00005732"/>
    </source>
</evidence>
<evidence type="ECO:0000256" key="5">
    <source>
        <dbReference type="ARBA" id="ARBA00023186"/>
    </source>
</evidence>
<dbReference type="CDD" id="cd05540">
    <property type="entry name" value="UreG"/>
    <property type="match status" value="1"/>
</dbReference>
<gene>
    <name evidence="8" type="ORF">LAESUDRAFT_740631</name>
</gene>
<evidence type="ECO:0000256" key="4">
    <source>
        <dbReference type="ARBA" id="ARBA00023134"/>
    </source>
</evidence>
<dbReference type="Pfam" id="PF02492">
    <property type="entry name" value="cobW"/>
    <property type="match status" value="1"/>
</dbReference>
<name>A0A165HSQ5_9APHY</name>
<dbReference type="RefSeq" id="XP_040769782.1">
    <property type="nucleotide sequence ID" value="XM_040911094.1"/>
</dbReference>
<evidence type="ECO:0000256" key="3">
    <source>
        <dbReference type="ARBA" id="ARBA00022988"/>
    </source>
</evidence>
<dbReference type="PANTHER" id="PTHR31715:SF0">
    <property type="entry name" value="UREASE ACCESSORY PROTEIN G"/>
    <property type="match status" value="1"/>
</dbReference>
<proteinExistence type="inferred from homology"/>
<protein>
    <submittedName>
        <fullName evidence="8">Urease accessory protein UreG</fullName>
    </submittedName>
</protein>
<evidence type="ECO:0000313" key="8">
    <source>
        <dbReference type="EMBL" id="KZT12134.1"/>
    </source>
</evidence>
<dbReference type="FunFam" id="3.40.50.300:FF:000208">
    <property type="entry name" value="Urease accessory protein UreG"/>
    <property type="match status" value="1"/>
</dbReference>
<dbReference type="AlphaFoldDB" id="A0A165HSQ5"/>
<keyword evidence="4" id="KW-0342">GTP-binding</keyword>
<keyword evidence="5" id="KW-0143">Chaperone</keyword>
<dbReference type="GO" id="GO:0003924">
    <property type="term" value="F:GTPase activity"/>
    <property type="evidence" value="ECO:0007669"/>
    <property type="project" value="InterPro"/>
</dbReference>
<dbReference type="FunCoup" id="A0A165HSQ5">
    <property type="interactions" value="15"/>
</dbReference>
<dbReference type="GeneID" id="63828123"/>
<keyword evidence="9" id="KW-1185">Reference proteome</keyword>
<reference evidence="8 9" key="1">
    <citation type="journal article" date="2016" name="Mol. Biol. Evol.">
        <title>Comparative Genomics of Early-Diverging Mushroom-Forming Fungi Provides Insights into the Origins of Lignocellulose Decay Capabilities.</title>
        <authorList>
            <person name="Nagy L.G."/>
            <person name="Riley R."/>
            <person name="Tritt A."/>
            <person name="Adam C."/>
            <person name="Daum C."/>
            <person name="Floudas D."/>
            <person name="Sun H."/>
            <person name="Yadav J.S."/>
            <person name="Pangilinan J."/>
            <person name="Larsson K.H."/>
            <person name="Matsuura K."/>
            <person name="Barry K."/>
            <person name="Labutti K."/>
            <person name="Kuo R."/>
            <person name="Ohm R.A."/>
            <person name="Bhattacharya S.S."/>
            <person name="Shirouzu T."/>
            <person name="Yoshinaga Y."/>
            <person name="Martin F.M."/>
            <person name="Grigoriev I.V."/>
            <person name="Hibbett D.S."/>
        </authorList>
    </citation>
    <scope>NUCLEOTIDE SEQUENCE [LARGE SCALE GENOMIC DNA]</scope>
    <source>
        <strain evidence="8 9">93-53</strain>
    </source>
</reference>
<evidence type="ECO:0000256" key="6">
    <source>
        <dbReference type="SAM" id="MobiDB-lite"/>
    </source>
</evidence>
<dbReference type="Proteomes" id="UP000076871">
    <property type="component" value="Unassembled WGS sequence"/>
</dbReference>
<feature type="region of interest" description="Disordered" evidence="6">
    <location>
        <begin position="16"/>
        <end position="47"/>
    </location>
</feature>
<dbReference type="PANTHER" id="PTHR31715">
    <property type="entry name" value="UREASE ACCESSORY PROTEIN G"/>
    <property type="match status" value="1"/>
</dbReference>
<keyword evidence="2" id="KW-0547">Nucleotide-binding</keyword>
<evidence type="ECO:0000256" key="2">
    <source>
        <dbReference type="ARBA" id="ARBA00022741"/>
    </source>
</evidence>
<dbReference type="STRING" id="1314785.A0A165HSQ5"/>
<dbReference type="EMBL" id="KV427606">
    <property type="protein sequence ID" value="KZT12134.1"/>
    <property type="molecule type" value="Genomic_DNA"/>
</dbReference>
<evidence type="ECO:0000259" key="7">
    <source>
        <dbReference type="Pfam" id="PF02492"/>
    </source>
</evidence>
<dbReference type="OrthoDB" id="10063137at2759"/>
<accession>A0A165HSQ5</accession>
<organism evidence="8 9">
    <name type="scientific">Laetiporus sulphureus 93-53</name>
    <dbReference type="NCBI Taxonomy" id="1314785"/>
    <lineage>
        <taxon>Eukaryota</taxon>
        <taxon>Fungi</taxon>
        <taxon>Dikarya</taxon>
        <taxon>Basidiomycota</taxon>
        <taxon>Agaricomycotina</taxon>
        <taxon>Agaricomycetes</taxon>
        <taxon>Polyporales</taxon>
        <taxon>Laetiporus</taxon>
    </lineage>
</organism>
<comment type="similarity">
    <text evidence="1">Belongs to the SIMIBI class G3E GTPase family. UreG subfamily.</text>
</comment>
<feature type="domain" description="CobW/HypB/UreG nucleotide-binding" evidence="7">
    <location>
        <begin position="74"/>
        <end position="242"/>
    </location>
</feature>
<dbReference type="InterPro" id="IPR004400">
    <property type="entry name" value="UreG"/>
</dbReference>
<sequence>MKNETVQFINNFSASANGQPLVTHSHDGGGGASHSHGPGLEHGHTHEHLEHPGRYAERDMPDYASRNFEERGFTIGIGGPVGSGKTALTLALCKRLRQSYNIATVTNDIFTREDQEFLIKNKALPPSRILAIETGGCPHAAIREDISANMGALETLQAKYNCQMLFVESGGDNLAANYSRELADYIIYVIDVSGGDKIPRKGGPGISQSDLLVINKIDLAPFVNASLEVMDRDSKLMRGDGPTVFTSIKEEKGIDDVVGLIMAAWRAAGSPGTPGSVGDI</sequence>
<dbReference type="GO" id="GO:0043419">
    <property type="term" value="P:urea catabolic process"/>
    <property type="evidence" value="ECO:0007669"/>
    <property type="project" value="InterPro"/>
</dbReference>
<keyword evidence="3" id="KW-0996">Nickel insertion</keyword>
<dbReference type="HAMAP" id="MF_01389">
    <property type="entry name" value="UreG"/>
    <property type="match status" value="1"/>
</dbReference>